<evidence type="ECO:0000259" key="5">
    <source>
        <dbReference type="Pfam" id="PF01266"/>
    </source>
</evidence>
<comment type="caution">
    <text evidence="6">The sequence shown here is derived from an EMBL/GenBank/DDBJ whole genome shotgun (WGS) entry which is preliminary data.</text>
</comment>
<keyword evidence="4" id="KW-0560">Oxidoreductase</keyword>
<evidence type="ECO:0000313" key="7">
    <source>
        <dbReference type="Proteomes" id="UP000523139"/>
    </source>
</evidence>
<organism evidence="6 7">
    <name type="scientific">Nesterenkonia sedimenti</name>
    <dbReference type="NCBI Taxonomy" id="1463632"/>
    <lineage>
        <taxon>Bacteria</taxon>
        <taxon>Bacillati</taxon>
        <taxon>Actinomycetota</taxon>
        <taxon>Actinomycetes</taxon>
        <taxon>Micrococcales</taxon>
        <taxon>Micrococcaceae</taxon>
        <taxon>Nesterenkonia</taxon>
    </lineage>
</organism>
<evidence type="ECO:0000256" key="1">
    <source>
        <dbReference type="ARBA" id="ARBA00001974"/>
    </source>
</evidence>
<dbReference type="Gene3D" id="3.50.50.60">
    <property type="entry name" value="FAD/NAD(P)-binding domain"/>
    <property type="match status" value="1"/>
</dbReference>
<dbReference type="Proteomes" id="UP000523139">
    <property type="component" value="Unassembled WGS sequence"/>
</dbReference>
<dbReference type="PANTHER" id="PTHR10961:SF7">
    <property type="entry name" value="FAD DEPENDENT OXIDOREDUCTASE DOMAIN-CONTAINING PROTEIN"/>
    <property type="match status" value="1"/>
</dbReference>
<evidence type="ECO:0000256" key="4">
    <source>
        <dbReference type="ARBA" id="ARBA00023002"/>
    </source>
</evidence>
<accession>A0A7X8TIZ9</accession>
<dbReference type="Gene3D" id="3.30.9.10">
    <property type="entry name" value="D-Amino Acid Oxidase, subunit A, domain 2"/>
    <property type="match status" value="1"/>
</dbReference>
<dbReference type="InterPro" id="IPR006076">
    <property type="entry name" value="FAD-dep_OxRdtase"/>
</dbReference>
<keyword evidence="2" id="KW-0285">Flavoprotein</keyword>
<dbReference type="RefSeq" id="WP_168886418.1">
    <property type="nucleotide sequence ID" value="NZ_JABAHY010000001.1"/>
</dbReference>
<proteinExistence type="predicted"/>
<dbReference type="AlphaFoldDB" id="A0A7X8TIZ9"/>
<dbReference type="Pfam" id="PF01266">
    <property type="entry name" value="DAO"/>
    <property type="match status" value="1"/>
</dbReference>
<dbReference type="InterPro" id="IPR036188">
    <property type="entry name" value="FAD/NAD-bd_sf"/>
</dbReference>
<keyword evidence="7" id="KW-1185">Reference proteome</keyword>
<dbReference type="SUPFAM" id="SSF51905">
    <property type="entry name" value="FAD/NAD(P)-binding domain"/>
    <property type="match status" value="1"/>
</dbReference>
<gene>
    <name evidence="6" type="ORF">HGQ17_02830</name>
</gene>
<dbReference type="GO" id="GO:0008115">
    <property type="term" value="F:sarcosine oxidase activity"/>
    <property type="evidence" value="ECO:0007669"/>
    <property type="project" value="TreeGrafter"/>
</dbReference>
<evidence type="ECO:0000256" key="3">
    <source>
        <dbReference type="ARBA" id="ARBA00022827"/>
    </source>
</evidence>
<keyword evidence="3" id="KW-0274">FAD</keyword>
<dbReference type="GO" id="GO:0050660">
    <property type="term" value="F:flavin adenine dinucleotide binding"/>
    <property type="evidence" value="ECO:0007669"/>
    <property type="project" value="InterPro"/>
</dbReference>
<sequence>MKIAVVGVGTMGAQVLWQLAQQGHDVTGYEIFSPGHSNGAAGGETRLFRTIQVEDPGYTPIADRADDLYRKLEADSGLQLREITGALVMGDADSPDIQTALRAAEASAHPTRILSREESLKEFPEFGLDPNDVTIWDGHGGIIKPELTVSAAAAQAERHGAEIRRSARVNSIEQAGDTVTVTADGRSESYDRVVAAPGAWTNVLFPEMAELLQMRRLVSAWFFPKNLGYLDKVLPFLRTKPTYVYGLPYADRSAMKLGLGSDADQAVPSPDEVDVRVPQNLLDQFISAVERYMPGLQLHPMRSASYFESFTPTGYEYVRAHPEMPGVIVMAGFSGHGFKMAPAFGEIGAALALGEGPSVDLSFLEA</sequence>
<dbReference type="InterPro" id="IPR045170">
    <property type="entry name" value="MTOX"/>
</dbReference>
<evidence type="ECO:0000313" key="6">
    <source>
        <dbReference type="EMBL" id="NLS08953.1"/>
    </source>
</evidence>
<feature type="domain" description="FAD dependent oxidoreductase" evidence="5">
    <location>
        <begin position="2"/>
        <end position="350"/>
    </location>
</feature>
<comment type="cofactor">
    <cofactor evidence="1">
        <name>FAD</name>
        <dbReference type="ChEBI" id="CHEBI:57692"/>
    </cofactor>
</comment>
<dbReference type="PANTHER" id="PTHR10961">
    <property type="entry name" value="PEROXISOMAL SARCOSINE OXIDASE"/>
    <property type="match status" value="1"/>
</dbReference>
<protein>
    <submittedName>
        <fullName evidence="6">FAD-dependent oxidoreductase</fullName>
    </submittedName>
</protein>
<reference evidence="6 7" key="1">
    <citation type="submission" date="2020-04" db="EMBL/GenBank/DDBJ databases">
        <title>Nesterenkonia sp. nov., isolated from marine sediment.</title>
        <authorList>
            <person name="Zhang G."/>
        </authorList>
    </citation>
    <scope>NUCLEOTIDE SEQUENCE [LARGE SCALE GENOMIC DNA]</scope>
    <source>
        <strain evidence="6 7">MY13</strain>
    </source>
</reference>
<evidence type="ECO:0000256" key="2">
    <source>
        <dbReference type="ARBA" id="ARBA00022630"/>
    </source>
</evidence>
<dbReference type="EMBL" id="JABAHY010000001">
    <property type="protein sequence ID" value="NLS08953.1"/>
    <property type="molecule type" value="Genomic_DNA"/>
</dbReference>
<name>A0A7X8TIZ9_9MICC</name>